<dbReference type="GO" id="GO:0030246">
    <property type="term" value="F:carbohydrate binding"/>
    <property type="evidence" value="ECO:0007669"/>
    <property type="project" value="UniProtKB-KW"/>
</dbReference>
<name>A0A9X0CEC5_9CNID</name>
<sequence>MPAEATAAEAAMSADATPAEAMPAEATPAEAATPADAIPAEAAPAEAAMSAEPTPAEALPRKNEIKSVAEGMCVDSMEQPIGSDVQLYDCHGEGGNQAWSLNSFFDGLIENKFLSMCLRVVEASDGSPVRTATCDENDSQQKWYQANGSFMLNINDQSDKKCLDMDAASKKLLIKLCDREKESQHWAF</sequence>
<dbReference type="OrthoDB" id="5953378at2759"/>
<dbReference type="PROSITE" id="PS50231">
    <property type="entry name" value="RICIN_B_LECTIN"/>
    <property type="match status" value="1"/>
</dbReference>
<dbReference type="GO" id="GO:0004653">
    <property type="term" value="F:polypeptide N-acetylgalactosaminyltransferase activity"/>
    <property type="evidence" value="ECO:0007669"/>
    <property type="project" value="UniProtKB-EC"/>
</dbReference>
<dbReference type="SMART" id="SM00458">
    <property type="entry name" value="RICIN"/>
    <property type="match status" value="1"/>
</dbReference>
<protein>
    <submittedName>
        <fullName evidence="5">Polypeptide N-acetylgalactosaminyltransferase 2</fullName>
        <ecNumber evidence="5">2.4.1.41</ecNumber>
    </submittedName>
</protein>
<evidence type="ECO:0000256" key="2">
    <source>
        <dbReference type="ARBA" id="ARBA00023157"/>
    </source>
</evidence>
<keyword evidence="5" id="KW-0808">Transferase</keyword>
<dbReference type="Pfam" id="PF00652">
    <property type="entry name" value="Ricin_B_lectin"/>
    <property type="match status" value="1"/>
</dbReference>
<comment type="caution">
    <text evidence="5">The sequence shown here is derived from an EMBL/GenBank/DDBJ whole genome shotgun (WGS) entry which is preliminary data.</text>
</comment>
<dbReference type="InterPro" id="IPR000772">
    <property type="entry name" value="Ricin_B_lectin"/>
</dbReference>
<feature type="region of interest" description="Disordered" evidence="3">
    <location>
        <begin position="1"/>
        <end position="34"/>
    </location>
</feature>
<keyword evidence="2" id="KW-1015">Disulfide bond</keyword>
<organism evidence="5 6">
    <name type="scientific">Desmophyllum pertusum</name>
    <dbReference type="NCBI Taxonomy" id="174260"/>
    <lineage>
        <taxon>Eukaryota</taxon>
        <taxon>Metazoa</taxon>
        <taxon>Cnidaria</taxon>
        <taxon>Anthozoa</taxon>
        <taxon>Hexacorallia</taxon>
        <taxon>Scleractinia</taxon>
        <taxon>Caryophylliina</taxon>
        <taxon>Caryophylliidae</taxon>
        <taxon>Desmophyllum</taxon>
    </lineage>
</organism>
<dbReference type="EC" id="2.4.1.41" evidence="5"/>
<dbReference type="InterPro" id="IPR035992">
    <property type="entry name" value="Ricin_B-like_lectins"/>
</dbReference>
<keyword evidence="5" id="KW-0328">Glycosyltransferase</keyword>
<evidence type="ECO:0000256" key="1">
    <source>
        <dbReference type="ARBA" id="ARBA00022734"/>
    </source>
</evidence>
<dbReference type="SUPFAM" id="SSF50370">
    <property type="entry name" value="Ricin B-like lectins"/>
    <property type="match status" value="1"/>
</dbReference>
<dbReference type="PANTHER" id="PTHR11675:SF119">
    <property type="entry name" value="POLYPEPTIDE N-ACETYLGALACTOSAMINYLTRANSFERASE 2"/>
    <property type="match status" value="1"/>
</dbReference>
<feature type="region of interest" description="Disordered" evidence="3">
    <location>
        <begin position="42"/>
        <end position="61"/>
    </location>
</feature>
<evidence type="ECO:0000313" key="6">
    <source>
        <dbReference type="Proteomes" id="UP001163046"/>
    </source>
</evidence>
<dbReference type="Gene3D" id="2.80.10.50">
    <property type="match status" value="1"/>
</dbReference>
<dbReference type="EMBL" id="MU827791">
    <property type="protein sequence ID" value="KAJ7330774.1"/>
    <property type="molecule type" value="Genomic_DNA"/>
</dbReference>
<accession>A0A9X0CEC5</accession>
<dbReference type="PANTHER" id="PTHR11675">
    <property type="entry name" value="N-ACETYLGALACTOSAMINYLTRANSFERASE"/>
    <property type="match status" value="1"/>
</dbReference>
<evidence type="ECO:0000256" key="3">
    <source>
        <dbReference type="SAM" id="MobiDB-lite"/>
    </source>
</evidence>
<reference evidence="5" key="1">
    <citation type="submission" date="2023-01" db="EMBL/GenBank/DDBJ databases">
        <title>Genome assembly of the deep-sea coral Lophelia pertusa.</title>
        <authorList>
            <person name="Herrera S."/>
            <person name="Cordes E."/>
        </authorList>
    </citation>
    <scope>NUCLEOTIDE SEQUENCE</scope>
    <source>
        <strain evidence="5">USNM1676648</strain>
        <tissue evidence="5">Polyp</tissue>
    </source>
</reference>
<feature type="compositionally biased region" description="Low complexity" evidence="3">
    <location>
        <begin position="42"/>
        <end position="58"/>
    </location>
</feature>
<dbReference type="GO" id="GO:0005794">
    <property type="term" value="C:Golgi apparatus"/>
    <property type="evidence" value="ECO:0007669"/>
    <property type="project" value="TreeGrafter"/>
</dbReference>
<keyword evidence="1" id="KW-0430">Lectin</keyword>
<dbReference type="Proteomes" id="UP001163046">
    <property type="component" value="Unassembled WGS sequence"/>
</dbReference>
<feature type="domain" description="Ricin B lectin" evidence="4">
    <location>
        <begin position="61"/>
        <end position="188"/>
    </location>
</feature>
<dbReference type="AlphaFoldDB" id="A0A9X0CEC5"/>
<dbReference type="GO" id="GO:0006493">
    <property type="term" value="P:protein O-linked glycosylation"/>
    <property type="evidence" value="ECO:0007669"/>
    <property type="project" value="TreeGrafter"/>
</dbReference>
<keyword evidence="6" id="KW-1185">Reference proteome</keyword>
<evidence type="ECO:0000259" key="4">
    <source>
        <dbReference type="SMART" id="SM00458"/>
    </source>
</evidence>
<proteinExistence type="predicted"/>
<evidence type="ECO:0000313" key="5">
    <source>
        <dbReference type="EMBL" id="KAJ7330774.1"/>
    </source>
</evidence>
<gene>
    <name evidence="5" type="primary">GALNT2_1</name>
    <name evidence="5" type="ORF">OS493_021704</name>
</gene>